<dbReference type="PANTHER" id="PTHR30408:SF12">
    <property type="entry name" value="TYPE I RESTRICTION ENZYME MJAVIII SPECIFICITY SUBUNIT"/>
    <property type="match status" value="1"/>
</dbReference>
<dbReference type="RefSeq" id="WP_168412792.1">
    <property type="nucleotide sequence ID" value="NZ_JAAXPW010000044.1"/>
</dbReference>
<protein>
    <submittedName>
        <fullName evidence="5">Type I restriction enzyme S subunit</fullName>
        <ecNumber evidence="5">3.1.21.3</ecNumber>
    </submittedName>
</protein>
<evidence type="ECO:0000256" key="1">
    <source>
        <dbReference type="ARBA" id="ARBA00010923"/>
    </source>
</evidence>
<comment type="similarity">
    <text evidence="1">Belongs to the type-I restriction system S methylase family.</text>
</comment>
<dbReference type="AlphaFoldDB" id="A0A840PWH0"/>
<keyword evidence="3" id="KW-0238">DNA-binding</keyword>
<name>A0A840PWH0_URETH</name>
<reference evidence="5 6" key="1">
    <citation type="submission" date="2020-08" db="EMBL/GenBank/DDBJ databases">
        <title>Genomic Encyclopedia of Type Strains, Phase IV (KMG-IV): sequencing the most valuable type-strain genomes for metagenomic binning, comparative biology and taxonomic classification.</title>
        <authorList>
            <person name="Goeker M."/>
        </authorList>
    </citation>
    <scope>NUCLEOTIDE SEQUENCE [LARGE SCALE GENOMIC DNA]</scope>
    <source>
        <strain evidence="5 6">DSM 10633</strain>
    </source>
</reference>
<dbReference type="GO" id="GO:0009035">
    <property type="term" value="F:type I site-specific deoxyribonuclease activity"/>
    <property type="evidence" value="ECO:0007669"/>
    <property type="project" value="UniProtKB-EC"/>
</dbReference>
<dbReference type="CDD" id="cd17262">
    <property type="entry name" value="RMtype1_S_Aco12261I-TRD2-CR2"/>
    <property type="match status" value="1"/>
</dbReference>
<gene>
    <name evidence="5" type="ORF">HNR36_002757</name>
</gene>
<evidence type="ECO:0000256" key="2">
    <source>
        <dbReference type="ARBA" id="ARBA00022747"/>
    </source>
</evidence>
<feature type="domain" description="Type I restriction modification DNA specificity" evidence="4">
    <location>
        <begin position="4"/>
        <end position="178"/>
    </location>
</feature>
<dbReference type="Proteomes" id="UP000557217">
    <property type="component" value="Unassembled WGS sequence"/>
</dbReference>
<dbReference type="EMBL" id="JACHGZ010000047">
    <property type="protein sequence ID" value="MBB5150337.1"/>
    <property type="molecule type" value="Genomic_DNA"/>
</dbReference>
<dbReference type="InterPro" id="IPR052021">
    <property type="entry name" value="Type-I_RS_S_subunit"/>
</dbReference>
<sequence length="389" mass="44661">MISKYECYPLKNFINQIRGVSYKKNQISEKPIDGYIPLLRATNIQNGEIIYQDVLYVDSSLVKLEQKLRKGDILIAASSGSKEVVGKSGQANEDCEYTFGAFCKLIRPKQNINADYLRHFFNTDYYSRTILQSINGANINNLRNEHIDDLMIPIPSLEIQSKIAALLNKAQDVIKCRKAQIDLLDQLTQSIFFEMFGDLETNPNGWESKKLSEICQNLDSKRVPITSSERKKGIYPYYGASGIVDYVDDYIFDDNLLLVSEDGANLLSRVTPIAFEVKGKIWVNNHAHVLKFEHLSTQRFIKYVINLQDISHLITGSAQPKLNQKNLNSFMVPYPPLELQNEFYEKVEKIEEQRKVFESSLLELENLYQALLQKSFRGELFSEEEVSII</sequence>
<evidence type="ECO:0000259" key="4">
    <source>
        <dbReference type="Pfam" id="PF01420"/>
    </source>
</evidence>
<dbReference type="EC" id="3.1.21.3" evidence="5"/>
<keyword evidence="5" id="KW-0378">Hydrolase</keyword>
<proteinExistence type="inferred from homology"/>
<organism evidence="5 6">
    <name type="scientific">Ureibacillus thermosphaericus</name>
    <dbReference type="NCBI Taxonomy" id="51173"/>
    <lineage>
        <taxon>Bacteria</taxon>
        <taxon>Bacillati</taxon>
        <taxon>Bacillota</taxon>
        <taxon>Bacilli</taxon>
        <taxon>Bacillales</taxon>
        <taxon>Caryophanaceae</taxon>
        <taxon>Ureibacillus</taxon>
    </lineage>
</organism>
<keyword evidence="6" id="KW-1185">Reference proteome</keyword>
<dbReference type="SUPFAM" id="SSF116734">
    <property type="entry name" value="DNA methylase specificity domain"/>
    <property type="match status" value="2"/>
</dbReference>
<dbReference type="GO" id="GO:0009307">
    <property type="term" value="P:DNA restriction-modification system"/>
    <property type="evidence" value="ECO:0007669"/>
    <property type="project" value="UniProtKB-KW"/>
</dbReference>
<feature type="domain" description="Type I restriction modification DNA specificity" evidence="4">
    <location>
        <begin position="203"/>
        <end position="352"/>
    </location>
</feature>
<accession>A0A840PWH0</accession>
<evidence type="ECO:0000256" key="3">
    <source>
        <dbReference type="ARBA" id="ARBA00023125"/>
    </source>
</evidence>
<dbReference type="InterPro" id="IPR000055">
    <property type="entry name" value="Restrct_endonuc_typeI_TRD"/>
</dbReference>
<dbReference type="InterPro" id="IPR044946">
    <property type="entry name" value="Restrct_endonuc_typeI_TRD_sf"/>
</dbReference>
<keyword evidence="2" id="KW-0680">Restriction system</keyword>
<evidence type="ECO:0000313" key="5">
    <source>
        <dbReference type="EMBL" id="MBB5150337.1"/>
    </source>
</evidence>
<dbReference type="CDD" id="cd17252">
    <property type="entry name" value="RMtype1_S_EcoKI-TRD1-CR1_like"/>
    <property type="match status" value="1"/>
</dbReference>
<dbReference type="GO" id="GO:0003677">
    <property type="term" value="F:DNA binding"/>
    <property type="evidence" value="ECO:0007669"/>
    <property type="project" value="UniProtKB-KW"/>
</dbReference>
<dbReference type="Gene3D" id="3.90.220.20">
    <property type="entry name" value="DNA methylase specificity domains"/>
    <property type="match status" value="2"/>
</dbReference>
<comment type="caution">
    <text evidence="5">The sequence shown here is derived from an EMBL/GenBank/DDBJ whole genome shotgun (WGS) entry which is preliminary data.</text>
</comment>
<dbReference type="PANTHER" id="PTHR30408">
    <property type="entry name" value="TYPE-1 RESTRICTION ENZYME ECOKI SPECIFICITY PROTEIN"/>
    <property type="match status" value="1"/>
</dbReference>
<dbReference type="Pfam" id="PF01420">
    <property type="entry name" value="Methylase_S"/>
    <property type="match status" value="2"/>
</dbReference>
<evidence type="ECO:0000313" key="6">
    <source>
        <dbReference type="Proteomes" id="UP000557217"/>
    </source>
</evidence>